<proteinExistence type="predicted"/>
<sequence length="63" mass="6959">MMIWIINEKALALIGRSCEGQLVLHNCAESAMATNSRCVICGAQPAKTRKISTDSFKWFRGSN</sequence>
<gene>
    <name evidence="1" type="ORF">SAMN04244570_0961</name>
</gene>
<dbReference type="EMBL" id="FUYJ01000001">
    <property type="protein sequence ID" value="SKA90369.1"/>
    <property type="molecule type" value="Genomic_DNA"/>
</dbReference>
<protein>
    <submittedName>
        <fullName evidence="1">Uncharacterized protein</fullName>
    </submittedName>
</protein>
<reference evidence="2" key="1">
    <citation type="submission" date="2017-02" db="EMBL/GenBank/DDBJ databases">
        <authorList>
            <person name="Varghese N."/>
            <person name="Submissions S."/>
        </authorList>
    </citation>
    <scope>NUCLEOTIDE SEQUENCE [LARGE SCALE GENOMIC DNA]</scope>
    <source>
        <strain evidence="2">DSM 23966</strain>
    </source>
</reference>
<accession>A0A1T4XLA3</accession>
<name>A0A1T4XLA3_9BACL</name>
<dbReference type="AlphaFoldDB" id="A0A1T4XLA3"/>
<evidence type="ECO:0000313" key="2">
    <source>
        <dbReference type="Proteomes" id="UP000190042"/>
    </source>
</evidence>
<dbReference type="Proteomes" id="UP000190042">
    <property type="component" value="Unassembled WGS sequence"/>
</dbReference>
<organism evidence="1 2">
    <name type="scientific">Sporosarcina newyorkensis</name>
    <dbReference type="NCBI Taxonomy" id="759851"/>
    <lineage>
        <taxon>Bacteria</taxon>
        <taxon>Bacillati</taxon>
        <taxon>Bacillota</taxon>
        <taxon>Bacilli</taxon>
        <taxon>Bacillales</taxon>
        <taxon>Caryophanaceae</taxon>
        <taxon>Sporosarcina</taxon>
    </lineage>
</organism>
<keyword evidence="2" id="KW-1185">Reference proteome</keyword>
<evidence type="ECO:0000313" key="1">
    <source>
        <dbReference type="EMBL" id="SKA90369.1"/>
    </source>
</evidence>